<name>I7M4G9_TETTS</name>
<dbReference type="PIRSF" id="PIRSF015840">
    <property type="entry name" value="DUF284_TM_euk"/>
    <property type="match status" value="1"/>
</dbReference>
<feature type="transmembrane region" description="Helical" evidence="7">
    <location>
        <begin position="306"/>
        <end position="331"/>
    </location>
</feature>
<evidence type="ECO:0000256" key="2">
    <source>
        <dbReference type="ARBA" id="ARBA00009457"/>
    </source>
</evidence>
<dbReference type="EMBL" id="GG662249">
    <property type="protein sequence ID" value="EAS07018.2"/>
    <property type="molecule type" value="Genomic_DNA"/>
</dbReference>
<keyword evidence="3 7" id="KW-0812">Transmembrane</keyword>
<dbReference type="PANTHER" id="PTHR10926:SF0">
    <property type="entry name" value="CDC50, ISOFORM A"/>
    <property type="match status" value="1"/>
</dbReference>
<dbReference type="InterPro" id="IPR005045">
    <property type="entry name" value="CDC50/LEM3_fam"/>
</dbReference>
<dbReference type="RefSeq" id="XP_001027260.2">
    <property type="nucleotide sequence ID" value="XM_001027260.3"/>
</dbReference>
<dbReference type="eggNOG" id="KOG2952">
    <property type="taxonomic scope" value="Eukaryota"/>
</dbReference>
<keyword evidence="5 6" id="KW-0472">Membrane</keyword>
<evidence type="ECO:0000256" key="1">
    <source>
        <dbReference type="ARBA" id="ARBA00004141"/>
    </source>
</evidence>
<evidence type="ECO:0000256" key="3">
    <source>
        <dbReference type="ARBA" id="ARBA00022692"/>
    </source>
</evidence>
<sequence length="337" mass="38409">MDTQKRANVQSLQEFVQQNNQLHVNSDQKVQKHLNSLPFDDPERILDQFLIDWQPTKRFPKLAIINFILCLAFGVFGSVELAYTLMIKENSIAYKSVCSNQGQGLGQECIIKNFNIPQTMKGPVYVYYQMNNFFQASSEFSKSKSVDQLKGKNISVAQAINECGSNYYTNSQMGQTTSITKKALNPNDVAIPCGLYAYTFFNDTFQIEGVTIDDSNIAWQIDIDNNYVMDPELKDKAWINLTDQHFMVWMRPSPASTFRKYYGKIHDGLNAGTYTLKIMNNYNSDQYKSTINFVVTTLNEFGQQNYLGSIVLICLSCIFLVAGIVCVFKYIHAKKNL</sequence>
<evidence type="ECO:0000313" key="9">
    <source>
        <dbReference type="Proteomes" id="UP000009168"/>
    </source>
</evidence>
<keyword evidence="4 7" id="KW-1133">Transmembrane helix</keyword>
<dbReference type="Proteomes" id="UP000009168">
    <property type="component" value="Unassembled WGS sequence"/>
</dbReference>
<evidence type="ECO:0000256" key="6">
    <source>
        <dbReference type="PIRNR" id="PIRNR015840"/>
    </source>
</evidence>
<dbReference type="OrthoDB" id="340608at2759"/>
<dbReference type="GeneID" id="7839200"/>
<protein>
    <submittedName>
        <fullName evidence="8">Ligand-effect modulator 3 LEM3 family protein</fullName>
    </submittedName>
</protein>
<dbReference type="InParanoid" id="I7M4G9"/>
<evidence type="ECO:0000256" key="7">
    <source>
        <dbReference type="SAM" id="Phobius"/>
    </source>
</evidence>
<feature type="transmembrane region" description="Helical" evidence="7">
    <location>
        <begin position="63"/>
        <end position="86"/>
    </location>
</feature>
<dbReference type="Pfam" id="PF03381">
    <property type="entry name" value="CDC50"/>
    <property type="match status" value="1"/>
</dbReference>
<reference evidence="9" key="1">
    <citation type="journal article" date="2006" name="PLoS Biol.">
        <title>Macronuclear genome sequence of the ciliate Tetrahymena thermophila, a model eukaryote.</title>
        <authorList>
            <person name="Eisen J.A."/>
            <person name="Coyne R.S."/>
            <person name="Wu M."/>
            <person name="Wu D."/>
            <person name="Thiagarajan M."/>
            <person name="Wortman J.R."/>
            <person name="Badger J.H."/>
            <person name="Ren Q."/>
            <person name="Amedeo P."/>
            <person name="Jones K.M."/>
            <person name="Tallon L.J."/>
            <person name="Delcher A.L."/>
            <person name="Salzberg S.L."/>
            <person name="Silva J.C."/>
            <person name="Haas B.J."/>
            <person name="Majoros W.H."/>
            <person name="Farzad M."/>
            <person name="Carlton J.M."/>
            <person name="Smith R.K. Jr."/>
            <person name="Garg J."/>
            <person name="Pearlman R.E."/>
            <person name="Karrer K.M."/>
            <person name="Sun L."/>
            <person name="Manning G."/>
            <person name="Elde N.C."/>
            <person name="Turkewitz A.P."/>
            <person name="Asai D.J."/>
            <person name="Wilkes D.E."/>
            <person name="Wang Y."/>
            <person name="Cai H."/>
            <person name="Collins K."/>
            <person name="Stewart B.A."/>
            <person name="Lee S.R."/>
            <person name="Wilamowska K."/>
            <person name="Weinberg Z."/>
            <person name="Ruzzo W.L."/>
            <person name="Wloga D."/>
            <person name="Gaertig J."/>
            <person name="Frankel J."/>
            <person name="Tsao C.-C."/>
            <person name="Gorovsky M.A."/>
            <person name="Keeling P.J."/>
            <person name="Waller R.F."/>
            <person name="Patron N.J."/>
            <person name="Cherry J.M."/>
            <person name="Stover N.A."/>
            <person name="Krieger C.J."/>
            <person name="del Toro C."/>
            <person name="Ryder H.F."/>
            <person name="Williamson S.C."/>
            <person name="Barbeau R.A."/>
            <person name="Hamilton E.P."/>
            <person name="Orias E."/>
        </authorList>
    </citation>
    <scope>NUCLEOTIDE SEQUENCE [LARGE SCALE GENOMIC DNA]</scope>
    <source>
        <strain evidence="9">SB210</strain>
    </source>
</reference>
<organism evidence="8 9">
    <name type="scientific">Tetrahymena thermophila (strain SB210)</name>
    <dbReference type="NCBI Taxonomy" id="312017"/>
    <lineage>
        <taxon>Eukaryota</taxon>
        <taxon>Sar</taxon>
        <taxon>Alveolata</taxon>
        <taxon>Ciliophora</taxon>
        <taxon>Intramacronucleata</taxon>
        <taxon>Oligohymenophorea</taxon>
        <taxon>Hymenostomatida</taxon>
        <taxon>Tetrahymenina</taxon>
        <taxon>Tetrahymenidae</taxon>
        <taxon>Tetrahymena</taxon>
    </lineage>
</organism>
<keyword evidence="9" id="KW-1185">Reference proteome</keyword>
<dbReference type="KEGG" id="tet:TTHERM_00842440"/>
<gene>
    <name evidence="8" type="ORF">TTHERM_00842440</name>
</gene>
<comment type="subcellular location">
    <subcellularLocation>
        <location evidence="1">Membrane</location>
        <topology evidence="1">Multi-pass membrane protein</topology>
    </subcellularLocation>
</comment>
<dbReference type="PANTHER" id="PTHR10926">
    <property type="entry name" value="CELL CYCLE CONTROL PROTEIN 50"/>
    <property type="match status" value="1"/>
</dbReference>
<comment type="similarity">
    <text evidence="2 6">Belongs to the CDC50/LEM3 family.</text>
</comment>
<dbReference type="GO" id="GO:0005783">
    <property type="term" value="C:endoplasmic reticulum"/>
    <property type="evidence" value="ECO:0007669"/>
    <property type="project" value="TreeGrafter"/>
</dbReference>
<dbReference type="STRING" id="312017.I7M4G9"/>
<evidence type="ECO:0000256" key="5">
    <source>
        <dbReference type="ARBA" id="ARBA00023136"/>
    </source>
</evidence>
<dbReference type="AlphaFoldDB" id="I7M4G9"/>
<evidence type="ECO:0000313" key="8">
    <source>
        <dbReference type="EMBL" id="EAS07018.2"/>
    </source>
</evidence>
<accession>I7M4G9</accession>
<proteinExistence type="inferred from homology"/>
<dbReference type="GO" id="GO:0005886">
    <property type="term" value="C:plasma membrane"/>
    <property type="evidence" value="ECO:0007669"/>
    <property type="project" value="TreeGrafter"/>
</dbReference>
<dbReference type="GO" id="GO:0005794">
    <property type="term" value="C:Golgi apparatus"/>
    <property type="evidence" value="ECO:0007669"/>
    <property type="project" value="TreeGrafter"/>
</dbReference>
<evidence type="ECO:0000256" key="4">
    <source>
        <dbReference type="ARBA" id="ARBA00022989"/>
    </source>
</evidence>